<evidence type="ECO:0008006" key="3">
    <source>
        <dbReference type="Google" id="ProtNLM"/>
    </source>
</evidence>
<name>A0AAD4UW76_PRUDU</name>
<proteinExistence type="predicted"/>
<dbReference type="Proteomes" id="UP001054821">
    <property type="component" value="Chromosome 8"/>
</dbReference>
<keyword evidence="2" id="KW-1185">Reference proteome</keyword>
<organism evidence="1 2">
    <name type="scientific">Prunus dulcis</name>
    <name type="common">Almond</name>
    <name type="synonym">Amygdalus dulcis</name>
    <dbReference type="NCBI Taxonomy" id="3755"/>
    <lineage>
        <taxon>Eukaryota</taxon>
        <taxon>Viridiplantae</taxon>
        <taxon>Streptophyta</taxon>
        <taxon>Embryophyta</taxon>
        <taxon>Tracheophyta</taxon>
        <taxon>Spermatophyta</taxon>
        <taxon>Magnoliopsida</taxon>
        <taxon>eudicotyledons</taxon>
        <taxon>Gunneridae</taxon>
        <taxon>Pentapetalae</taxon>
        <taxon>rosids</taxon>
        <taxon>fabids</taxon>
        <taxon>Rosales</taxon>
        <taxon>Rosaceae</taxon>
        <taxon>Amygdaloideae</taxon>
        <taxon>Amygdaleae</taxon>
        <taxon>Prunus</taxon>
    </lineage>
</organism>
<dbReference type="EMBL" id="JAJFAZ020000008">
    <property type="protein sequence ID" value="KAI5313077.1"/>
    <property type="molecule type" value="Genomic_DNA"/>
</dbReference>
<evidence type="ECO:0000313" key="2">
    <source>
        <dbReference type="Proteomes" id="UP001054821"/>
    </source>
</evidence>
<protein>
    <recommendedName>
        <fullName evidence="3">Transposable element protein</fullName>
    </recommendedName>
</protein>
<dbReference type="AlphaFoldDB" id="A0AAD4UW76"/>
<sequence length="117" mass="13895">MRIDVVSSMVQDSFYDSYRIYKERTKAFHDNQILWKEFQPGQKVMLFSSRLKLFLGKSNSRWTRPYLVTQVFPHRTVEITNEAKENAFKVSSHRLKPYMETPFDTANESLTLKEPVI</sequence>
<accession>A0AAD4UW76</accession>
<comment type="caution">
    <text evidence="1">The sequence shown here is derived from an EMBL/GenBank/DDBJ whole genome shotgun (WGS) entry which is preliminary data.</text>
</comment>
<evidence type="ECO:0000313" key="1">
    <source>
        <dbReference type="EMBL" id="KAI5313077.1"/>
    </source>
</evidence>
<reference evidence="1 2" key="1">
    <citation type="journal article" date="2022" name="G3 (Bethesda)">
        <title>Whole-genome sequence and methylome profiling of the almond [Prunus dulcis (Mill.) D.A. Webb] cultivar 'Nonpareil'.</title>
        <authorList>
            <person name="D'Amico-Willman K.M."/>
            <person name="Ouma W.Z."/>
            <person name="Meulia T."/>
            <person name="Sideli G.M."/>
            <person name="Gradziel T.M."/>
            <person name="Fresnedo-Ramirez J."/>
        </authorList>
    </citation>
    <scope>NUCLEOTIDE SEQUENCE [LARGE SCALE GENOMIC DNA]</scope>
    <source>
        <strain evidence="1">Clone GOH B32 T37-40</strain>
    </source>
</reference>
<gene>
    <name evidence="1" type="ORF">L3X38_042251</name>
</gene>